<dbReference type="SMART" id="SM00903">
    <property type="entry name" value="Flavin_Reduct"/>
    <property type="match status" value="1"/>
</dbReference>
<sequence length="202" mass="21189">MGENTSAAVQDHVTPDRFRSVLGQFCSGVTVVTAMGPAGPVGFTCQAFSSLSLRPPRVALGVSRSSASWPVIRESGSFCVNVLARSQHPLSERFARSGGEKFREVAWDPSPDGAPRLTGASAWIDCRLHAEYDGGDHFVVIGDVRRAESPAEPREPLLYHRGRYRRIADLGITDLGITDPGSGGARAPGTSGAAKPSGGSGG</sequence>
<dbReference type="SUPFAM" id="SSF50475">
    <property type="entry name" value="FMN-binding split barrel"/>
    <property type="match status" value="1"/>
</dbReference>
<dbReference type="EMBL" id="JAVRES010000002">
    <property type="protein sequence ID" value="MDT0434465.1"/>
    <property type="molecule type" value="Genomic_DNA"/>
</dbReference>
<dbReference type="Gene3D" id="2.30.110.10">
    <property type="entry name" value="Electron Transport, Fmn-binding Protein, Chain A"/>
    <property type="match status" value="1"/>
</dbReference>
<reference evidence="6" key="1">
    <citation type="submission" date="2023-07" db="EMBL/GenBank/DDBJ databases">
        <title>30 novel species of actinomycetes from the DSMZ collection.</title>
        <authorList>
            <person name="Nouioui I."/>
        </authorList>
    </citation>
    <scope>NUCLEOTIDE SEQUENCE [LARGE SCALE GENOMIC DNA]</scope>
    <source>
        <strain evidence="6">DSM 41981</strain>
    </source>
</reference>
<dbReference type="Proteomes" id="UP001183535">
    <property type="component" value="Unassembled WGS sequence"/>
</dbReference>
<protein>
    <submittedName>
        <fullName evidence="5">Flavin reductase family protein</fullName>
        <ecNumber evidence="5">1.-.-.-</ecNumber>
    </submittedName>
</protein>
<dbReference type="InterPro" id="IPR050268">
    <property type="entry name" value="NADH-dep_flavin_reductase"/>
</dbReference>
<keyword evidence="2 5" id="KW-0560">Oxidoreductase</keyword>
<evidence type="ECO:0000256" key="3">
    <source>
        <dbReference type="SAM" id="MobiDB-lite"/>
    </source>
</evidence>
<evidence type="ECO:0000259" key="4">
    <source>
        <dbReference type="SMART" id="SM00903"/>
    </source>
</evidence>
<dbReference type="GO" id="GO:0016646">
    <property type="term" value="F:oxidoreductase activity, acting on the CH-NH group of donors, NAD or NADP as acceptor"/>
    <property type="evidence" value="ECO:0007669"/>
    <property type="project" value="UniProtKB-ARBA"/>
</dbReference>
<gene>
    <name evidence="5" type="ORF">RM877_07185</name>
</gene>
<feature type="region of interest" description="Disordered" evidence="3">
    <location>
        <begin position="177"/>
        <end position="202"/>
    </location>
</feature>
<accession>A0ABD5EKU9</accession>
<dbReference type="InterPro" id="IPR002563">
    <property type="entry name" value="Flavin_Rdtase-like_dom"/>
</dbReference>
<dbReference type="PANTHER" id="PTHR30466">
    <property type="entry name" value="FLAVIN REDUCTASE"/>
    <property type="match status" value="1"/>
</dbReference>
<name>A0ABD5EKU9_9ACTN</name>
<evidence type="ECO:0000313" key="5">
    <source>
        <dbReference type="EMBL" id="MDT0434465.1"/>
    </source>
</evidence>
<comment type="similarity">
    <text evidence="1">Belongs to the non-flavoprotein flavin reductase family.</text>
</comment>
<comment type="caution">
    <text evidence="5">The sequence shown here is derived from an EMBL/GenBank/DDBJ whole genome shotgun (WGS) entry which is preliminary data.</text>
</comment>
<evidence type="ECO:0000313" key="6">
    <source>
        <dbReference type="Proteomes" id="UP001183535"/>
    </source>
</evidence>
<dbReference type="InterPro" id="IPR012349">
    <property type="entry name" value="Split_barrel_FMN-bd"/>
</dbReference>
<evidence type="ECO:0000256" key="1">
    <source>
        <dbReference type="ARBA" id="ARBA00008898"/>
    </source>
</evidence>
<dbReference type="PANTHER" id="PTHR30466:SF11">
    <property type="entry name" value="FLAVIN-DEPENDENT MONOOXYGENASE, REDUCTASE SUBUNIT HSAB"/>
    <property type="match status" value="1"/>
</dbReference>
<proteinExistence type="inferred from homology"/>
<evidence type="ECO:0000256" key="2">
    <source>
        <dbReference type="ARBA" id="ARBA00023002"/>
    </source>
</evidence>
<feature type="domain" description="Flavin reductase like" evidence="4">
    <location>
        <begin position="22"/>
        <end position="166"/>
    </location>
</feature>
<organism evidence="5 6">
    <name type="scientific">Streptomyces doudnae</name>
    <dbReference type="NCBI Taxonomy" id="3075536"/>
    <lineage>
        <taxon>Bacteria</taxon>
        <taxon>Bacillati</taxon>
        <taxon>Actinomycetota</taxon>
        <taxon>Actinomycetes</taxon>
        <taxon>Kitasatosporales</taxon>
        <taxon>Streptomycetaceae</taxon>
        <taxon>Streptomyces</taxon>
    </lineage>
</organism>
<feature type="compositionally biased region" description="Low complexity" evidence="3">
    <location>
        <begin position="187"/>
        <end position="202"/>
    </location>
</feature>
<dbReference type="Pfam" id="PF01613">
    <property type="entry name" value="Flavin_Reduct"/>
    <property type="match status" value="1"/>
</dbReference>
<keyword evidence="6" id="KW-1185">Reference proteome</keyword>
<dbReference type="EC" id="1.-.-.-" evidence="5"/>
<dbReference type="RefSeq" id="WP_256089847.1">
    <property type="nucleotide sequence ID" value="NZ_JAVRES010000002.1"/>
</dbReference>
<dbReference type="AlphaFoldDB" id="A0ABD5EKU9"/>